<accession>A0A7I4Z375</accession>
<evidence type="ECO:0000313" key="2">
    <source>
        <dbReference type="WBParaSite" id="HCON_00174080-00001"/>
    </source>
</evidence>
<dbReference type="AlphaFoldDB" id="A0A7I4Z375"/>
<name>A0A7I4Z375_HAECO</name>
<organism evidence="1 2">
    <name type="scientific">Haemonchus contortus</name>
    <name type="common">Barber pole worm</name>
    <dbReference type="NCBI Taxonomy" id="6289"/>
    <lineage>
        <taxon>Eukaryota</taxon>
        <taxon>Metazoa</taxon>
        <taxon>Ecdysozoa</taxon>
        <taxon>Nematoda</taxon>
        <taxon>Chromadorea</taxon>
        <taxon>Rhabditida</taxon>
        <taxon>Rhabditina</taxon>
        <taxon>Rhabditomorpha</taxon>
        <taxon>Strongyloidea</taxon>
        <taxon>Trichostrongylidae</taxon>
        <taxon>Haemonchus</taxon>
    </lineage>
</organism>
<sequence>MQKAYKWGPDLESGFRLCGSSSLTLARIATVRVSPSRKASFIRPPRTTDPSNIGRAADPSVKERAAWHIVGIGLVYT</sequence>
<proteinExistence type="predicted"/>
<keyword evidence="1" id="KW-1185">Reference proteome</keyword>
<dbReference type="WBParaSite" id="HCON_00174080-00001">
    <property type="protein sequence ID" value="HCON_00174080-00001"/>
    <property type="gene ID" value="HCON_00174080"/>
</dbReference>
<evidence type="ECO:0000313" key="1">
    <source>
        <dbReference type="Proteomes" id="UP000025227"/>
    </source>
</evidence>
<dbReference type="Proteomes" id="UP000025227">
    <property type="component" value="Unplaced"/>
</dbReference>
<protein>
    <submittedName>
        <fullName evidence="2">Uncharacterized protein</fullName>
    </submittedName>
</protein>
<dbReference type="OrthoDB" id="10513292at2759"/>
<reference evidence="2" key="1">
    <citation type="submission" date="2020-12" db="UniProtKB">
        <authorList>
            <consortium name="WormBaseParasite"/>
        </authorList>
    </citation>
    <scope>IDENTIFICATION</scope>
    <source>
        <strain evidence="2">MHco3</strain>
    </source>
</reference>